<keyword evidence="3" id="KW-1185">Reference proteome</keyword>
<feature type="region of interest" description="Disordered" evidence="1">
    <location>
        <begin position="516"/>
        <end position="551"/>
    </location>
</feature>
<sequence>MATKSARRATISTPRRISTTGVASKTCAPATAADPVSPPPRPASTRLSRARREAALENHTASTTIQNNSNNNKQQTRTSRRSSITALTASARAKQVKTTNPDDRPKNTNAATRPCNAPEPNKKMITRQRSKSVLVSKDQVSNDAGNRSLMEINKRLLAALLSDETPGAGTASSKESSTTTHQKAVQNRENVVDIFKDGEDDDIFERNRKAIGDARKPSRSAARRRQSMPPISMNETPELSSTDDKELWNELTSLKSRLIKLEGNRLTQADTSEQSSETTSSCMFDATPGSPSTATSTADSPSASRFMTVQQKRLLDALALVEQTGIPAAKAMRTVVHEAITTNQVLWSSIPHDLATDARTLIGLQKSSDNQVKELTEALYLMASPPTAKPSGAVYHRRSLDEQAHMQSLYGGYAHRRFSTDRSSITSSYHLPHLTQHSHHHHTPMIHGGRPVSEYYEKPTVPYSPPLPSAAMPVAASTPSASGGTAVSASTASPEMASPRPFRIAGILDYPFTSSYSRQPSLPATNYHYYPQSRSKHYEPSYSRSGGSEYT</sequence>
<feature type="compositionally biased region" description="Basic residues" evidence="1">
    <location>
        <begin position="217"/>
        <end position="226"/>
    </location>
</feature>
<feature type="compositionally biased region" description="Low complexity" evidence="1">
    <location>
        <begin position="473"/>
        <end position="494"/>
    </location>
</feature>
<feature type="compositionally biased region" description="Polar residues" evidence="1">
    <location>
        <begin position="170"/>
        <end position="188"/>
    </location>
</feature>
<feature type="compositionally biased region" description="Polar residues" evidence="1">
    <location>
        <begin position="542"/>
        <end position="551"/>
    </location>
</feature>
<feature type="region of interest" description="Disordered" evidence="1">
    <location>
        <begin position="206"/>
        <end position="244"/>
    </location>
</feature>
<dbReference type="OrthoDB" id="2287434at2759"/>
<feature type="compositionally biased region" description="Low complexity" evidence="1">
    <location>
        <begin position="271"/>
        <end position="303"/>
    </location>
</feature>
<feature type="compositionally biased region" description="Polar residues" evidence="1">
    <location>
        <begin position="59"/>
        <end position="88"/>
    </location>
</feature>
<dbReference type="InParanoid" id="A0A1X2HFR4"/>
<accession>A0A1X2HFR4</accession>
<evidence type="ECO:0000256" key="1">
    <source>
        <dbReference type="SAM" id="MobiDB-lite"/>
    </source>
</evidence>
<dbReference type="EMBL" id="MCGN01000004">
    <property type="protein sequence ID" value="ORY97803.1"/>
    <property type="molecule type" value="Genomic_DNA"/>
</dbReference>
<gene>
    <name evidence="2" type="ORF">BCR43DRAFT_490388</name>
</gene>
<feature type="region of interest" description="Disordered" evidence="1">
    <location>
        <begin position="1"/>
        <end position="140"/>
    </location>
</feature>
<feature type="region of interest" description="Disordered" evidence="1">
    <location>
        <begin position="265"/>
        <end position="303"/>
    </location>
</feature>
<feature type="region of interest" description="Disordered" evidence="1">
    <location>
        <begin position="470"/>
        <end position="496"/>
    </location>
</feature>
<dbReference type="AlphaFoldDB" id="A0A1X2HFR4"/>
<organism evidence="2 3">
    <name type="scientific">Syncephalastrum racemosum</name>
    <name type="common">Filamentous fungus</name>
    <dbReference type="NCBI Taxonomy" id="13706"/>
    <lineage>
        <taxon>Eukaryota</taxon>
        <taxon>Fungi</taxon>
        <taxon>Fungi incertae sedis</taxon>
        <taxon>Mucoromycota</taxon>
        <taxon>Mucoromycotina</taxon>
        <taxon>Mucoromycetes</taxon>
        <taxon>Mucorales</taxon>
        <taxon>Syncephalastraceae</taxon>
        <taxon>Syncephalastrum</taxon>
    </lineage>
</organism>
<feature type="region of interest" description="Disordered" evidence="1">
    <location>
        <begin position="165"/>
        <end position="188"/>
    </location>
</feature>
<proteinExistence type="predicted"/>
<name>A0A1X2HFR4_SYNRA</name>
<evidence type="ECO:0000313" key="2">
    <source>
        <dbReference type="EMBL" id="ORY97803.1"/>
    </source>
</evidence>
<protein>
    <submittedName>
        <fullName evidence="2">Uncharacterized protein</fullName>
    </submittedName>
</protein>
<feature type="compositionally biased region" description="Polar residues" evidence="1">
    <location>
        <begin position="10"/>
        <end position="23"/>
    </location>
</feature>
<dbReference type="Proteomes" id="UP000242180">
    <property type="component" value="Unassembled WGS sequence"/>
</dbReference>
<comment type="caution">
    <text evidence="2">The sequence shown here is derived from an EMBL/GenBank/DDBJ whole genome shotgun (WGS) entry which is preliminary data.</text>
</comment>
<feature type="compositionally biased region" description="Basic and acidic residues" evidence="1">
    <location>
        <begin position="206"/>
        <end position="216"/>
    </location>
</feature>
<reference evidence="2 3" key="1">
    <citation type="submission" date="2016-07" db="EMBL/GenBank/DDBJ databases">
        <title>Pervasive Adenine N6-methylation of Active Genes in Fungi.</title>
        <authorList>
            <consortium name="DOE Joint Genome Institute"/>
            <person name="Mondo S.J."/>
            <person name="Dannebaum R.O."/>
            <person name="Kuo R.C."/>
            <person name="Labutti K."/>
            <person name="Haridas S."/>
            <person name="Kuo A."/>
            <person name="Salamov A."/>
            <person name="Ahrendt S.R."/>
            <person name="Lipzen A."/>
            <person name="Sullivan W."/>
            <person name="Andreopoulos W.B."/>
            <person name="Clum A."/>
            <person name="Lindquist E."/>
            <person name="Daum C."/>
            <person name="Ramamoorthy G.K."/>
            <person name="Gryganskyi A."/>
            <person name="Culley D."/>
            <person name="Magnuson J.K."/>
            <person name="James T.Y."/>
            <person name="O'Malley M.A."/>
            <person name="Stajich J.E."/>
            <person name="Spatafora J.W."/>
            <person name="Visel A."/>
            <person name="Grigoriev I.V."/>
        </authorList>
    </citation>
    <scope>NUCLEOTIDE SEQUENCE [LARGE SCALE GENOMIC DNA]</scope>
    <source>
        <strain evidence="2 3">NRRL 2496</strain>
    </source>
</reference>
<evidence type="ECO:0000313" key="3">
    <source>
        <dbReference type="Proteomes" id="UP000242180"/>
    </source>
</evidence>